<keyword evidence="2" id="KW-1185">Reference proteome</keyword>
<gene>
    <name evidence="1" type="ORF">MLD38_028178</name>
</gene>
<organism evidence="1 2">
    <name type="scientific">Melastoma candidum</name>
    <dbReference type="NCBI Taxonomy" id="119954"/>
    <lineage>
        <taxon>Eukaryota</taxon>
        <taxon>Viridiplantae</taxon>
        <taxon>Streptophyta</taxon>
        <taxon>Embryophyta</taxon>
        <taxon>Tracheophyta</taxon>
        <taxon>Spermatophyta</taxon>
        <taxon>Magnoliopsida</taxon>
        <taxon>eudicotyledons</taxon>
        <taxon>Gunneridae</taxon>
        <taxon>Pentapetalae</taxon>
        <taxon>rosids</taxon>
        <taxon>malvids</taxon>
        <taxon>Myrtales</taxon>
        <taxon>Melastomataceae</taxon>
        <taxon>Melastomatoideae</taxon>
        <taxon>Melastomateae</taxon>
        <taxon>Melastoma</taxon>
    </lineage>
</organism>
<proteinExistence type="predicted"/>
<protein>
    <submittedName>
        <fullName evidence="1">Uncharacterized protein</fullName>
    </submittedName>
</protein>
<comment type="caution">
    <text evidence="1">The sequence shown here is derived from an EMBL/GenBank/DDBJ whole genome shotgun (WGS) entry which is preliminary data.</text>
</comment>
<evidence type="ECO:0000313" key="1">
    <source>
        <dbReference type="EMBL" id="KAI4329835.1"/>
    </source>
</evidence>
<reference evidence="2" key="1">
    <citation type="journal article" date="2023" name="Front. Plant Sci.">
        <title>Chromosomal-level genome assembly of Melastoma candidum provides insights into trichome evolution.</title>
        <authorList>
            <person name="Zhong Y."/>
            <person name="Wu W."/>
            <person name="Sun C."/>
            <person name="Zou P."/>
            <person name="Liu Y."/>
            <person name="Dai S."/>
            <person name="Zhou R."/>
        </authorList>
    </citation>
    <scope>NUCLEOTIDE SEQUENCE [LARGE SCALE GENOMIC DNA]</scope>
</reference>
<name>A0ACB9N138_9MYRT</name>
<dbReference type="EMBL" id="CM042887">
    <property type="protein sequence ID" value="KAI4329835.1"/>
    <property type="molecule type" value="Genomic_DNA"/>
</dbReference>
<sequence length="67" mass="6631">MVEGGEFGVLGEDAGDVVGMGGSCREAEGEEGGAEDPGGGHSGAVGMHLVCVVEKKGMVSVARERVV</sequence>
<dbReference type="Proteomes" id="UP001057402">
    <property type="component" value="Chromosome 8"/>
</dbReference>
<accession>A0ACB9N138</accession>
<evidence type="ECO:0000313" key="2">
    <source>
        <dbReference type="Proteomes" id="UP001057402"/>
    </source>
</evidence>